<dbReference type="Pfam" id="PF07045">
    <property type="entry name" value="DUF1330"/>
    <property type="match status" value="1"/>
</dbReference>
<dbReference type="InterPro" id="IPR011008">
    <property type="entry name" value="Dimeric_a/b-barrel"/>
</dbReference>
<dbReference type="InterPro" id="IPR010753">
    <property type="entry name" value="DUF1330"/>
</dbReference>
<evidence type="ECO:0000259" key="1">
    <source>
        <dbReference type="Pfam" id="PF07045"/>
    </source>
</evidence>
<dbReference type="RefSeq" id="WP_368376652.1">
    <property type="nucleotide sequence ID" value="NZ_JBFRYB010000001.1"/>
</dbReference>
<organism evidence="2 3">
    <name type="scientific">Zhongshania arctica</name>
    <dbReference type="NCBI Taxonomy" id="3238302"/>
    <lineage>
        <taxon>Bacteria</taxon>
        <taxon>Pseudomonadati</taxon>
        <taxon>Pseudomonadota</taxon>
        <taxon>Gammaproteobacteria</taxon>
        <taxon>Cellvibrionales</taxon>
        <taxon>Spongiibacteraceae</taxon>
        <taxon>Zhongshania</taxon>
    </lineage>
</organism>
<evidence type="ECO:0000313" key="3">
    <source>
        <dbReference type="Proteomes" id="UP001557484"/>
    </source>
</evidence>
<accession>A0ABV3TY88</accession>
<keyword evidence="3" id="KW-1185">Reference proteome</keyword>
<dbReference type="PANTHER" id="PTHR40257">
    <property type="match status" value="1"/>
</dbReference>
<reference evidence="2 3" key="1">
    <citation type="journal article" date="2011" name="Int. J. Syst. Evol. Microbiol.">
        <title>Zhongshania antarctica gen. nov., sp. nov. and Zhongshania guokunii sp. nov., gammaproteobacteria respectively isolated from coastal attached (fast) ice and surface seawater of the Antarctic.</title>
        <authorList>
            <person name="Li H.J."/>
            <person name="Zhang X.Y."/>
            <person name="Chen C.X."/>
            <person name="Zhang Y.J."/>
            <person name="Gao Z.M."/>
            <person name="Yu Y."/>
            <person name="Chen X.L."/>
            <person name="Chen B."/>
            <person name="Zhang Y.Z."/>
        </authorList>
    </citation>
    <scope>NUCLEOTIDE SEQUENCE [LARGE SCALE GENOMIC DNA]</scope>
    <source>
        <strain evidence="2 3">R06B22</strain>
    </source>
</reference>
<dbReference type="EMBL" id="JBFRYB010000001">
    <property type="protein sequence ID" value="MEX1666578.1"/>
    <property type="molecule type" value="Genomic_DNA"/>
</dbReference>
<gene>
    <name evidence="2" type="ORF">AB4875_13875</name>
</gene>
<dbReference type="PANTHER" id="PTHR40257:SF1">
    <property type="entry name" value="DUF1330 DOMAIN-CONTAINING PROTEIN"/>
    <property type="match status" value="1"/>
</dbReference>
<proteinExistence type="predicted"/>
<feature type="domain" description="DUF1330" evidence="1">
    <location>
        <begin position="66"/>
        <end position="149"/>
    </location>
</feature>
<sequence>MKRHAQEIENLINNLKEHGQAGLNPSESQLRDLLSEDRDGPLQFVNLLGFHDTARYPDGHELATQKLSGEKAYANYGAVALKHVMKRGGTLVCLNTVEQTIIGPGHAWHQVAIMQYPNTAAFIDMLLDPEYSAALIHRDAGLRQTEVLVTRPLL</sequence>
<name>A0ABV3TY88_9GAMM</name>
<dbReference type="SUPFAM" id="SSF54909">
    <property type="entry name" value="Dimeric alpha+beta barrel"/>
    <property type="match status" value="1"/>
</dbReference>
<dbReference type="Gene3D" id="3.30.70.100">
    <property type="match status" value="1"/>
</dbReference>
<evidence type="ECO:0000313" key="2">
    <source>
        <dbReference type="EMBL" id="MEX1666578.1"/>
    </source>
</evidence>
<comment type="caution">
    <text evidence="2">The sequence shown here is derived from an EMBL/GenBank/DDBJ whole genome shotgun (WGS) entry which is preliminary data.</text>
</comment>
<protein>
    <submittedName>
        <fullName evidence="2">DUF1330 domain-containing protein</fullName>
    </submittedName>
</protein>
<dbReference type="Proteomes" id="UP001557484">
    <property type="component" value="Unassembled WGS sequence"/>
</dbReference>